<accession>A0A402CZC8</accession>
<dbReference type="KEGG" id="ccot:CCAX7_14920"/>
<sequence>MEPMGAQAAVITHPGVVEVEAALDNKPTPHFSMPVVLALHSQNTQIISGEGHHVSQAAPIFDQRDQTVTTQYNAAGDINVGAMKTVDELVTALDALKLDLRAAHDDGAISELVEAKTKTPLLEAIEEAKKPEPDKNKVLAFLDSAKLALGGVAAVGAIVDSIGKIYEWVKQHTL</sequence>
<evidence type="ECO:0000313" key="2">
    <source>
        <dbReference type="Proteomes" id="UP000287394"/>
    </source>
</evidence>
<keyword evidence="2" id="KW-1185">Reference proteome</keyword>
<reference evidence="1 2" key="1">
    <citation type="journal article" date="2019" name="Int. J. Syst. Evol. Microbiol.">
        <title>Capsulimonas corticalis gen. nov., sp. nov., an aerobic capsulated bacterium, of a novel bacterial order, Capsulimonadales ord. nov., of the class Armatimonadia of the phylum Armatimonadetes.</title>
        <authorList>
            <person name="Li J."/>
            <person name="Kudo C."/>
            <person name="Tonouchi A."/>
        </authorList>
    </citation>
    <scope>NUCLEOTIDE SEQUENCE [LARGE SCALE GENOMIC DNA]</scope>
    <source>
        <strain evidence="1 2">AX-7</strain>
    </source>
</reference>
<evidence type="ECO:0000313" key="1">
    <source>
        <dbReference type="EMBL" id="BDI29441.1"/>
    </source>
</evidence>
<protein>
    <submittedName>
        <fullName evidence="1">Uncharacterized protein</fullName>
    </submittedName>
</protein>
<organism evidence="1 2">
    <name type="scientific">Capsulimonas corticalis</name>
    <dbReference type="NCBI Taxonomy" id="2219043"/>
    <lineage>
        <taxon>Bacteria</taxon>
        <taxon>Bacillati</taxon>
        <taxon>Armatimonadota</taxon>
        <taxon>Armatimonadia</taxon>
        <taxon>Capsulimonadales</taxon>
        <taxon>Capsulimonadaceae</taxon>
        <taxon>Capsulimonas</taxon>
    </lineage>
</organism>
<dbReference type="Proteomes" id="UP000287394">
    <property type="component" value="Chromosome"/>
</dbReference>
<dbReference type="AlphaFoldDB" id="A0A402CZC8"/>
<gene>
    <name evidence="1" type="ORF">CCAX7_14920</name>
</gene>
<name>A0A402CZC8_9BACT</name>
<proteinExistence type="predicted"/>
<dbReference type="EMBL" id="AP025739">
    <property type="protein sequence ID" value="BDI29441.1"/>
    <property type="molecule type" value="Genomic_DNA"/>
</dbReference>